<keyword evidence="8" id="KW-0472">Membrane</keyword>
<dbReference type="PROSITE" id="PS00211">
    <property type="entry name" value="ABC_TRANSPORTER_1"/>
    <property type="match status" value="1"/>
</dbReference>
<sequence length="283" mass="30233">MMNTNTPIGAAAALRLTDVHVLGSGQPGAKGTSRLRAVHATLLPGEWVYIAGTNGSGKSTLARLLAGLSMEGVSGSIERGFAGAYPAPYVMQQPDAQLFGETPREEITFALEWMGLEAATIEDRVSETLYRTGLASVADVPWERLSGGQKQLAAIAAAAAAEAPLLVLDEATSMLDDRSRQVASELIRQRHASGSAVVWVTQRLDELTPEERVWAVKEGEICFDGCAREFFYGIVEATGKTPCEASGLQPGYLTKLALAMRAEGVLQDPLPMTEAEWREVVGD</sequence>
<dbReference type="EMBL" id="JBHMDO010000034">
    <property type="protein sequence ID" value="MFB9328524.1"/>
    <property type="molecule type" value="Genomic_DNA"/>
</dbReference>
<evidence type="ECO:0000256" key="6">
    <source>
        <dbReference type="ARBA" id="ARBA00022840"/>
    </source>
</evidence>
<dbReference type="InterPro" id="IPR003439">
    <property type="entry name" value="ABC_transporter-like_ATP-bd"/>
</dbReference>
<dbReference type="InterPro" id="IPR003593">
    <property type="entry name" value="AAA+_ATPase"/>
</dbReference>
<feature type="domain" description="ABC transporter" evidence="9">
    <location>
        <begin position="14"/>
        <end position="243"/>
    </location>
</feature>
<comment type="subcellular location">
    <subcellularLocation>
        <location evidence="1">Cell membrane</location>
        <topology evidence="1">Peripheral membrane protein</topology>
    </subcellularLocation>
</comment>
<dbReference type="GO" id="GO:0005524">
    <property type="term" value="F:ATP binding"/>
    <property type="evidence" value="ECO:0007669"/>
    <property type="project" value="UniProtKB-KW"/>
</dbReference>
<keyword evidence="6 10" id="KW-0067">ATP-binding</keyword>
<proteinExistence type="inferred from homology"/>
<keyword evidence="11" id="KW-1185">Reference proteome</keyword>
<dbReference type="Pfam" id="PF00005">
    <property type="entry name" value="ABC_tran"/>
    <property type="match status" value="1"/>
</dbReference>
<evidence type="ECO:0000256" key="8">
    <source>
        <dbReference type="ARBA" id="ARBA00023136"/>
    </source>
</evidence>
<evidence type="ECO:0000259" key="9">
    <source>
        <dbReference type="PROSITE" id="PS50893"/>
    </source>
</evidence>
<accession>A0ABV5KTH9</accession>
<dbReference type="Gene3D" id="3.40.50.300">
    <property type="entry name" value="P-loop containing nucleotide triphosphate hydrolases"/>
    <property type="match status" value="1"/>
</dbReference>
<keyword evidence="5" id="KW-0547">Nucleotide-binding</keyword>
<evidence type="ECO:0000313" key="11">
    <source>
        <dbReference type="Proteomes" id="UP001589747"/>
    </source>
</evidence>
<evidence type="ECO:0000256" key="2">
    <source>
        <dbReference type="ARBA" id="ARBA00005417"/>
    </source>
</evidence>
<dbReference type="SMART" id="SM00382">
    <property type="entry name" value="AAA"/>
    <property type="match status" value="1"/>
</dbReference>
<comment type="caution">
    <text evidence="10">The sequence shown here is derived from an EMBL/GenBank/DDBJ whole genome shotgun (WGS) entry which is preliminary data.</text>
</comment>
<keyword evidence="4" id="KW-1003">Cell membrane</keyword>
<dbReference type="Proteomes" id="UP001589747">
    <property type="component" value="Unassembled WGS sequence"/>
</dbReference>
<dbReference type="InterPro" id="IPR015856">
    <property type="entry name" value="ABC_transpr_CbiO/EcfA_su"/>
</dbReference>
<protein>
    <submittedName>
        <fullName evidence="10">Energy-coupling factor ABC transporter ATP-binding protein</fullName>
    </submittedName>
</protein>
<dbReference type="InterPro" id="IPR050095">
    <property type="entry name" value="ECF_ABC_transporter_ATP-bd"/>
</dbReference>
<keyword evidence="3" id="KW-0813">Transport</keyword>
<dbReference type="PANTHER" id="PTHR43553">
    <property type="entry name" value="HEAVY METAL TRANSPORTER"/>
    <property type="match status" value="1"/>
</dbReference>
<evidence type="ECO:0000256" key="4">
    <source>
        <dbReference type="ARBA" id="ARBA00022475"/>
    </source>
</evidence>
<keyword evidence="7" id="KW-1278">Translocase</keyword>
<comment type="similarity">
    <text evidence="2">Belongs to the ABC transporter superfamily.</text>
</comment>
<organism evidence="10 11">
    <name type="scientific">Paenibacillus aurantiacus</name>
    <dbReference type="NCBI Taxonomy" id="1936118"/>
    <lineage>
        <taxon>Bacteria</taxon>
        <taxon>Bacillati</taxon>
        <taxon>Bacillota</taxon>
        <taxon>Bacilli</taxon>
        <taxon>Bacillales</taxon>
        <taxon>Paenibacillaceae</taxon>
        <taxon>Paenibacillus</taxon>
    </lineage>
</organism>
<dbReference type="RefSeq" id="WP_377497927.1">
    <property type="nucleotide sequence ID" value="NZ_JBHMDO010000034.1"/>
</dbReference>
<gene>
    <name evidence="10" type="ORF">ACFFSY_21535</name>
</gene>
<dbReference type="PROSITE" id="PS50893">
    <property type="entry name" value="ABC_TRANSPORTER_2"/>
    <property type="match status" value="1"/>
</dbReference>
<dbReference type="PANTHER" id="PTHR43553:SF24">
    <property type="entry name" value="ENERGY-COUPLING FACTOR TRANSPORTER ATP-BINDING PROTEIN ECFA1"/>
    <property type="match status" value="1"/>
</dbReference>
<dbReference type="InterPro" id="IPR017871">
    <property type="entry name" value="ABC_transporter-like_CS"/>
</dbReference>
<evidence type="ECO:0000256" key="3">
    <source>
        <dbReference type="ARBA" id="ARBA00022448"/>
    </source>
</evidence>
<reference evidence="10 11" key="1">
    <citation type="submission" date="2024-09" db="EMBL/GenBank/DDBJ databases">
        <authorList>
            <person name="Sun Q."/>
            <person name="Mori K."/>
        </authorList>
    </citation>
    <scope>NUCLEOTIDE SEQUENCE [LARGE SCALE GENOMIC DNA]</scope>
    <source>
        <strain evidence="10 11">TISTR 2452</strain>
    </source>
</reference>
<dbReference type="CDD" id="cd03225">
    <property type="entry name" value="ABC_cobalt_CbiO_domain1"/>
    <property type="match status" value="1"/>
</dbReference>
<evidence type="ECO:0000256" key="5">
    <source>
        <dbReference type="ARBA" id="ARBA00022741"/>
    </source>
</evidence>
<dbReference type="InterPro" id="IPR027417">
    <property type="entry name" value="P-loop_NTPase"/>
</dbReference>
<evidence type="ECO:0000256" key="1">
    <source>
        <dbReference type="ARBA" id="ARBA00004202"/>
    </source>
</evidence>
<name>A0ABV5KTH9_9BACL</name>
<evidence type="ECO:0000256" key="7">
    <source>
        <dbReference type="ARBA" id="ARBA00022967"/>
    </source>
</evidence>
<dbReference type="SUPFAM" id="SSF52540">
    <property type="entry name" value="P-loop containing nucleoside triphosphate hydrolases"/>
    <property type="match status" value="1"/>
</dbReference>
<evidence type="ECO:0000313" key="10">
    <source>
        <dbReference type="EMBL" id="MFB9328524.1"/>
    </source>
</evidence>